<dbReference type="Pfam" id="PF13637">
    <property type="entry name" value="Ank_4"/>
    <property type="match status" value="1"/>
</dbReference>
<sequence>MSPVELKMTTLKLLRLLVKHGADIDIRDGDGFTPLQIAAIHVQHLFVRPMPSSANKLSFVEKDPSLPHGRARGQTNDYESQNESNDSTVCTYFSDFSVGLRVVRGADWNSDDNESDGGEGFVGTVVEMGRNSASVPEYMAVIQWDMGTREV</sequence>
<dbReference type="EMBL" id="MU825884">
    <property type="protein sequence ID" value="KAJ7384848.1"/>
    <property type="molecule type" value="Genomic_DNA"/>
</dbReference>
<dbReference type="InterPro" id="IPR002110">
    <property type="entry name" value="Ankyrin_rpt"/>
</dbReference>
<accession>A0A9W9ZQA2</accession>
<dbReference type="Gene3D" id="2.30.30.40">
    <property type="entry name" value="SH3 Domains"/>
    <property type="match status" value="1"/>
</dbReference>
<dbReference type="InterPro" id="IPR037252">
    <property type="entry name" value="Mib_Herc2_sf"/>
</dbReference>
<keyword evidence="1 4" id="KW-0808">Transferase</keyword>
<dbReference type="SUPFAM" id="SSF48403">
    <property type="entry name" value="Ankyrin repeat"/>
    <property type="match status" value="1"/>
</dbReference>
<feature type="compositionally biased region" description="Polar residues" evidence="2">
    <location>
        <begin position="73"/>
        <end position="85"/>
    </location>
</feature>
<dbReference type="AlphaFoldDB" id="A0A9W9ZQA2"/>
<dbReference type="EC" id="2.3.2.27" evidence="4"/>
<evidence type="ECO:0000259" key="3">
    <source>
        <dbReference type="PROSITE" id="PS51416"/>
    </source>
</evidence>
<comment type="caution">
    <text evidence="4">The sequence shown here is derived from an EMBL/GenBank/DDBJ whole genome shotgun (WGS) entry which is preliminary data.</text>
</comment>
<dbReference type="Gene3D" id="1.25.40.20">
    <property type="entry name" value="Ankyrin repeat-containing domain"/>
    <property type="match status" value="1"/>
</dbReference>
<feature type="domain" description="MIB/HERC2" evidence="3">
    <location>
        <begin position="88"/>
        <end position="151"/>
    </location>
</feature>
<dbReference type="GO" id="GO:0046872">
    <property type="term" value="F:metal ion binding"/>
    <property type="evidence" value="ECO:0007669"/>
    <property type="project" value="InterPro"/>
</dbReference>
<feature type="region of interest" description="Disordered" evidence="2">
    <location>
        <begin position="58"/>
        <end position="85"/>
    </location>
</feature>
<dbReference type="SUPFAM" id="SSF159034">
    <property type="entry name" value="Mib/herc2 domain-like"/>
    <property type="match status" value="1"/>
</dbReference>
<dbReference type="InterPro" id="IPR010606">
    <property type="entry name" value="Mib_Herc2"/>
</dbReference>
<proteinExistence type="predicted"/>
<dbReference type="Proteomes" id="UP001163046">
    <property type="component" value="Unassembled WGS sequence"/>
</dbReference>
<keyword evidence="4" id="KW-0012">Acyltransferase</keyword>
<evidence type="ECO:0000313" key="5">
    <source>
        <dbReference type="Proteomes" id="UP001163046"/>
    </source>
</evidence>
<dbReference type="PANTHER" id="PTHR24202">
    <property type="entry name" value="E3 UBIQUITIN-PROTEIN LIGASE MIB2"/>
    <property type="match status" value="1"/>
</dbReference>
<organism evidence="4 5">
    <name type="scientific">Desmophyllum pertusum</name>
    <dbReference type="NCBI Taxonomy" id="174260"/>
    <lineage>
        <taxon>Eukaryota</taxon>
        <taxon>Metazoa</taxon>
        <taxon>Cnidaria</taxon>
        <taxon>Anthozoa</taxon>
        <taxon>Hexacorallia</taxon>
        <taxon>Scleractinia</taxon>
        <taxon>Caryophylliina</taxon>
        <taxon>Caryophylliidae</taxon>
        <taxon>Desmophyllum</taxon>
    </lineage>
</organism>
<dbReference type="GO" id="GO:0016567">
    <property type="term" value="P:protein ubiquitination"/>
    <property type="evidence" value="ECO:0007669"/>
    <property type="project" value="InterPro"/>
</dbReference>
<dbReference type="Pfam" id="PF06701">
    <property type="entry name" value="MIB_HERC2"/>
    <property type="match status" value="1"/>
</dbReference>
<evidence type="ECO:0000256" key="2">
    <source>
        <dbReference type="SAM" id="MobiDB-lite"/>
    </source>
</evidence>
<dbReference type="PROSITE" id="PS51416">
    <property type="entry name" value="MIB_HERC2"/>
    <property type="match status" value="1"/>
</dbReference>
<gene>
    <name evidence="4" type="primary">MIB2_2</name>
    <name evidence="4" type="ORF">OS493_019525</name>
</gene>
<keyword evidence="5" id="KW-1185">Reference proteome</keyword>
<evidence type="ECO:0000313" key="4">
    <source>
        <dbReference type="EMBL" id="KAJ7384848.1"/>
    </source>
</evidence>
<reference evidence="4" key="1">
    <citation type="submission" date="2023-01" db="EMBL/GenBank/DDBJ databases">
        <title>Genome assembly of the deep-sea coral Lophelia pertusa.</title>
        <authorList>
            <person name="Herrera S."/>
            <person name="Cordes E."/>
        </authorList>
    </citation>
    <scope>NUCLEOTIDE SEQUENCE</scope>
    <source>
        <strain evidence="4">USNM1676648</strain>
        <tissue evidence="4">Polyp</tissue>
    </source>
</reference>
<dbReference type="GO" id="GO:0005737">
    <property type="term" value="C:cytoplasm"/>
    <property type="evidence" value="ECO:0007669"/>
    <property type="project" value="TreeGrafter"/>
</dbReference>
<protein>
    <submittedName>
        <fullName evidence="4">E3 ubiquitin-protein ligase mib2</fullName>
        <ecNumber evidence="4">2.3.2.27</ecNumber>
    </submittedName>
</protein>
<evidence type="ECO:0000256" key="1">
    <source>
        <dbReference type="ARBA" id="ARBA00022679"/>
    </source>
</evidence>
<dbReference type="PANTHER" id="PTHR24202:SF4">
    <property type="entry name" value="E3 UBIQUITIN-PROTEIN LIGASE MIB2-RELATED"/>
    <property type="match status" value="1"/>
</dbReference>
<dbReference type="InterPro" id="IPR036770">
    <property type="entry name" value="Ankyrin_rpt-contain_sf"/>
</dbReference>
<name>A0A9W9ZQA2_9CNID</name>
<dbReference type="GO" id="GO:0061630">
    <property type="term" value="F:ubiquitin protein ligase activity"/>
    <property type="evidence" value="ECO:0007669"/>
    <property type="project" value="UniProtKB-EC"/>
</dbReference>